<dbReference type="GO" id="GO:0022857">
    <property type="term" value="F:transmembrane transporter activity"/>
    <property type="evidence" value="ECO:0007669"/>
    <property type="project" value="InterPro"/>
</dbReference>
<dbReference type="AlphaFoldDB" id="A0A2T0AQP8"/>
<feature type="transmembrane region" description="Helical" evidence="6">
    <location>
        <begin position="140"/>
        <end position="166"/>
    </location>
</feature>
<evidence type="ECO:0000313" key="8">
    <source>
        <dbReference type="Proteomes" id="UP000238415"/>
    </source>
</evidence>
<keyword evidence="3 6" id="KW-0812">Transmembrane</keyword>
<evidence type="ECO:0000256" key="2">
    <source>
        <dbReference type="ARBA" id="ARBA00022475"/>
    </source>
</evidence>
<feature type="transmembrane region" description="Helical" evidence="6">
    <location>
        <begin position="197"/>
        <end position="216"/>
    </location>
</feature>
<feature type="transmembrane region" description="Helical" evidence="6">
    <location>
        <begin position="279"/>
        <end position="298"/>
    </location>
</feature>
<dbReference type="Proteomes" id="UP000238415">
    <property type="component" value="Unassembled WGS sequence"/>
</dbReference>
<dbReference type="CDD" id="cd06580">
    <property type="entry name" value="TM_PBP1_transp_TpRbsC_like"/>
    <property type="match status" value="1"/>
</dbReference>
<keyword evidence="5 6" id="KW-0472">Membrane</keyword>
<protein>
    <submittedName>
        <fullName evidence="7">L-arabinose transporter permease protein</fullName>
    </submittedName>
</protein>
<dbReference type="PANTHER" id="PTHR43370:SF2">
    <property type="entry name" value="ABC TRANSPORTER PERMEASE PROTEIN"/>
    <property type="match status" value="1"/>
</dbReference>
<accession>A0A2T0AQP8</accession>
<keyword evidence="2" id="KW-1003">Cell membrane</keyword>
<dbReference type="RefSeq" id="WP_106005632.1">
    <property type="nucleotide sequence ID" value="NZ_CP136418.1"/>
</dbReference>
<feature type="transmembrane region" description="Helical" evidence="6">
    <location>
        <begin position="66"/>
        <end position="88"/>
    </location>
</feature>
<dbReference type="InterPro" id="IPR001851">
    <property type="entry name" value="ABC_transp_permease"/>
</dbReference>
<evidence type="ECO:0000256" key="1">
    <source>
        <dbReference type="ARBA" id="ARBA00004651"/>
    </source>
</evidence>
<keyword evidence="4 6" id="KW-1133">Transmembrane helix</keyword>
<comment type="subcellular location">
    <subcellularLocation>
        <location evidence="1">Cell membrane</location>
        <topology evidence="1">Multi-pass membrane protein</topology>
    </subcellularLocation>
</comment>
<dbReference type="InterPro" id="IPR037294">
    <property type="entry name" value="ABC_BtuC-like"/>
</dbReference>
<dbReference type="EMBL" id="PVXM01000043">
    <property type="protein sequence ID" value="PRR71250.1"/>
    <property type="molecule type" value="Genomic_DNA"/>
</dbReference>
<gene>
    <name evidence="7" type="ORF">MOHU_16760</name>
</gene>
<evidence type="ECO:0000313" key="7">
    <source>
        <dbReference type="EMBL" id="PRR71250.1"/>
    </source>
</evidence>
<dbReference type="PANTHER" id="PTHR43370">
    <property type="entry name" value="SUGAR ABC TRANSPORTER INTEGRAL MEMBRANE PROTEIN-RELATED"/>
    <property type="match status" value="1"/>
</dbReference>
<evidence type="ECO:0000256" key="6">
    <source>
        <dbReference type="SAM" id="Phobius"/>
    </source>
</evidence>
<comment type="caution">
    <text evidence="7">The sequence shown here is derived from an EMBL/GenBank/DDBJ whole genome shotgun (WGS) entry which is preliminary data.</text>
</comment>
<proteinExistence type="predicted"/>
<feature type="transmembrane region" description="Helical" evidence="6">
    <location>
        <begin position="40"/>
        <end position="60"/>
    </location>
</feature>
<feature type="transmembrane region" description="Helical" evidence="6">
    <location>
        <begin position="247"/>
        <end position="267"/>
    </location>
</feature>
<feature type="transmembrane region" description="Helical" evidence="6">
    <location>
        <begin position="6"/>
        <end position="28"/>
    </location>
</feature>
<evidence type="ECO:0000256" key="3">
    <source>
        <dbReference type="ARBA" id="ARBA00022692"/>
    </source>
</evidence>
<feature type="transmembrane region" description="Helical" evidence="6">
    <location>
        <begin position="100"/>
        <end position="120"/>
    </location>
</feature>
<sequence>MGDAVISQGLLVGIMATGIRLATPFLLAAIGEMFVQRSGVFNLGVEGIMLLGAFMAFFVTLQTGNYYLGILVSLAVGALLGALMGVVSITFKAEQGISGIGLYMIGWGLSGLLFRLYLGFITTIEGLRPLKIPILGDIPYIGAILFQHNWLVYLAYILVPVSWIVLYKTPWGLKVRAVGTTPEAADTLGISVDSIRYQCLILGGMLAGLAGAFLTVGQANMFADNITAGRGFIAVALVYFGRWSPLGILAGSLLFSIASSFQLWVQVLGIKVPYEMAVILPYVITIIALAVSFGRVWAPAALGKPYERGTRG</sequence>
<dbReference type="GO" id="GO:0005886">
    <property type="term" value="C:plasma membrane"/>
    <property type="evidence" value="ECO:0007669"/>
    <property type="project" value="UniProtKB-SubCell"/>
</dbReference>
<dbReference type="Pfam" id="PF02653">
    <property type="entry name" value="BPD_transp_2"/>
    <property type="match status" value="1"/>
</dbReference>
<evidence type="ECO:0000256" key="5">
    <source>
        <dbReference type="ARBA" id="ARBA00023136"/>
    </source>
</evidence>
<evidence type="ECO:0000256" key="4">
    <source>
        <dbReference type="ARBA" id="ARBA00022989"/>
    </source>
</evidence>
<name>A0A2T0AQP8_9FIRM</name>
<reference evidence="7 8" key="1">
    <citation type="submission" date="2018-03" db="EMBL/GenBank/DDBJ databases">
        <title>Genome sequence of Moorella humiferrea DSM 23265.</title>
        <authorList>
            <person name="Poehlein A."/>
            <person name="Daniel R."/>
        </authorList>
    </citation>
    <scope>NUCLEOTIDE SEQUENCE [LARGE SCALE GENOMIC DNA]</scope>
    <source>
        <strain evidence="7 8">DSM 23265</strain>
    </source>
</reference>
<organism evidence="7 8">
    <name type="scientific">Neomoorella humiferrea</name>
    <dbReference type="NCBI Taxonomy" id="676965"/>
    <lineage>
        <taxon>Bacteria</taxon>
        <taxon>Bacillati</taxon>
        <taxon>Bacillota</taxon>
        <taxon>Clostridia</taxon>
        <taxon>Neomoorellales</taxon>
        <taxon>Neomoorellaceae</taxon>
        <taxon>Neomoorella</taxon>
    </lineage>
</organism>
<dbReference type="Gene3D" id="1.10.3470.10">
    <property type="entry name" value="ABC transporter involved in vitamin B12 uptake, BtuC"/>
    <property type="match status" value="1"/>
</dbReference>
<keyword evidence="8" id="KW-1185">Reference proteome</keyword>
<dbReference type="OrthoDB" id="9792579at2"/>